<dbReference type="Proteomes" id="UP000436006">
    <property type="component" value="Unassembled WGS sequence"/>
</dbReference>
<dbReference type="SUPFAM" id="SSF47413">
    <property type="entry name" value="lambda repressor-like DNA-binding domains"/>
    <property type="match status" value="1"/>
</dbReference>
<accession>A0A7K1SJK2</accession>
<dbReference type="GO" id="GO:0003700">
    <property type="term" value="F:DNA-binding transcription factor activity"/>
    <property type="evidence" value="ECO:0007669"/>
    <property type="project" value="TreeGrafter"/>
</dbReference>
<keyword evidence="6" id="KW-1185">Reference proteome</keyword>
<evidence type="ECO:0000259" key="4">
    <source>
        <dbReference type="PROSITE" id="PS50932"/>
    </source>
</evidence>
<reference evidence="5 6" key="1">
    <citation type="submission" date="2019-12" db="EMBL/GenBank/DDBJ databases">
        <title>Spirosoma sp. HMF4905 genome sequencing and assembly.</title>
        <authorList>
            <person name="Kang H."/>
            <person name="Cha I."/>
            <person name="Kim H."/>
            <person name="Joh K."/>
        </authorList>
    </citation>
    <scope>NUCLEOTIDE SEQUENCE [LARGE SCALE GENOMIC DNA]</scope>
    <source>
        <strain evidence="5 6">HMF4905</strain>
    </source>
</reference>
<evidence type="ECO:0000256" key="3">
    <source>
        <dbReference type="ARBA" id="ARBA00023163"/>
    </source>
</evidence>
<gene>
    <name evidence="5" type="ORF">GO755_28410</name>
</gene>
<dbReference type="SMART" id="SM00354">
    <property type="entry name" value="HTH_LACI"/>
    <property type="match status" value="1"/>
</dbReference>
<dbReference type="PROSITE" id="PS50932">
    <property type="entry name" value="HTH_LACI_2"/>
    <property type="match status" value="1"/>
</dbReference>
<dbReference type="CDD" id="cd01392">
    <property type="entry name" value="HTH_LacI"/>
    <property type="match status" value="1"/>
</dbReference>
<dbReference type="RefSeq" id="WP_157588699.1">
    <property type="nucleotide sequence ID" value="NZ_WPIN01000013.1"/>
</dbReference>
<dbReference type="Gene3D" id="3.40.50.2300">
    <property type="match status" value="2"/>
</dbReference>
<dbReference type="SUPFAM" id="SSF53822">
    <property type="entry name" value="Periplasmic binding protein-like I"/>
    <property type="match status" value="1"/>
</dbReference>
<dbReference type="PANTHER" id="PTHR30146:SF109">
    <property type="entry name" value="HTH-TYPE TRANSCRIPTIONAL REGULATOR GALS"/>
    <property type="match status" value="1"/>
</dbReference>
<keyword evidence="2" id="KW-0238">DNA-binding</keyword>
<dbReference type="InterPro" id="IPR000843">
    <property type="entry name" value="HTH_LacI"/>
</dbReference>
<name>A0A7K1SJK2_9BACT</name>
<sequence>MQKEITIYDIAKQLELSPATVSRALNDHPAINQNTKTLVANKAMEMGYRSNMFASNLRRQRTKTIGVIVPRLDSAFMSTVLSGMEKVANESSYNLIISQSLESVTKEIANAKTMFDSRVDGLLVSLASDTDNLDHFNTFFRKGIPLILFDRVIAQKNCINIVIDNQKAGYDATIHLINQGCKRILHVTGSLKRNVYADRLRGYKLALLEHGLTGGAELERSTNLTRQDGLDLVNYIKSMAIPPDGLFIASDFCAATCITALKQSGFSVPTDIAVVGFNDDPVSLVIDPGLTTIHYPGQEMGEIAAQSLINHLNGLLRLSTTNTILLNHELVVRGSSQRVVSQSTLP</sequence>
<dbReference type="InterPro" id="IPR028082">
    <property type="entry name" value="Peripla_BP_I"/>
</dbReference>
<dbReference type="Pfam" id="PF00356">
    <property type="entry name" value="LacI"/>
    <property type="match status" value="1"/>
</dbReference>
<organism evidence="5 6">
    <name type="scientific">Spirosoma arboris</name>
    <dbReference type="NCBI Taxonomy" id="2682092"/>
    <lineage>
        <taxon>Bacteria</taxon>
        <taxon>Pseudomonadati</taxon>
        <taxon>Bacteroidota</taxon>
        <taxon>Cytophagia</taxon>
        <taxon>Cytophagales</taxon>
        <taxon>Cytophagaceae</taxon>
        <taxon>Spirosoma</taxon>
    </lineage>
</organism>
<evidence type="ECO:0000313" key="6">
    <source>
        <dbReference type="Proteomes" id="UP000436006"/>
    </source>
</evidence>
<keyword evidence="3" id="KW-0804">Transcription</keyword>
<dbReference type="Gene3D" id="1.10.260.40">
    <property type="entry name" value="lambda repressor-like DNA-binding domains"/>
    <property type="match status" value="1"/>
</dbReference>
<evidence type="ECO:0000256" key="2">
    <source>
        <dbReference type="ARBA" id="ARBA00023125"/>
    </source>
</evidence>
<dbReference type="Pfam" id="PF13377">
    <property type="entry name" value="Peripla_BP_3"/>
    <property type="match status" value="1"/>
</dbReference>
<dbReference type="AlphaFoldDB" id="A0A7K1SJK2"/>
<dbReference type="EMBL" id="WPIN01000013">
    <property type="protein sequence ID" value="MVM33991.1"/>
    <property type="molecule type" value="Genomic_DNA"/>
</dbReference>
<dbReference type="GO" id="GO:0000976">
    <property type="term" value="F:transcription cis-regulatory region binding"/>
    <property type="evidence" value="ECO:0007669"/>
    <property type="project" value="TreeGrafter"/>
</dbReference>
<proteinExistence type="predicted"/>
<dbReference type="InterPro" id="IPR010982">
    <property type="entry name" value="Lambda_DNA-bd_dom_sf"/>
</dbReference>
<protein>
    <submittedName>
        <fullName evidence="5">Substrate-binding domain-containing protein</fullName>
    </submittedName>
</protein>
<dbReference type="InterPro" id="IPR046335">
    <property type="entry name" value="LacI/GalR-like_sensor"/>
</dbReference>
<evidence type="ECO:0000313" key="5">
    <source>
        <dbReference type="EMBL" id="MVM33991.1"/>
    </source>
</evidence>
<dbReference type="CDD" id="cd06267">
    <property type="entry name" value="PBP1_LacI_sugar_binding-like"/>
    <property type="match status" value="1"/>
</dbReference>
<feature type="domain" description="HTH lacI-type" evidence="4">
    <location>
        <begin position="5"/>
        <end position="59"/>
    </location>
</feature>
<dbReference type="PANTHER" id="PTHR30146">
    <property type="entry name" value="LACI-RELATED TRANSCRIPTIONAL REPRESSOR"/>
    <property type="match status" value="1"/>
</dbReference>
<evidence type="ECO:0000256" key="1">
    <source>
        <dbReference type="ARBA" id="ARBA00023015"/>
    </source>
</evidence>
<keyword evidence="1" id="KW-0805">Transcription regulation</keyword>
<comment type="caution">
    <text evidence="5">The sequence shown here is derived from an EMBL/GenBank/DDBJ whole genome shotgun (WGS) entry which is preliminary data.</text>
</comment>